<sequence length="120" mass="13311">MDSKANLSPEIQRAFGLLLEPKVLATMPVTQELENAMSAVVKKVSQAKRKDPLIDFASLATVGRQASKAARERALENGVSFTFAKNGMIKRRHPDGRTEIIRPMANTNDFPTLEQDLCRD</sequence>
<dbReference type="Proteomes" id="UP001257909">
    <property type="component" value="Unassembled WGS sequence"/>
</dbReference>
<proteinExistence type="predicted"/>
<name>A0ABU1W5P9_9GAMM</name>
<keyword evidence="2" id="KW-1185">Reference proteome</keyword>
<accession>A0ABU1W5P9</accession>
<dbReference type="RefSeq" id="WP_310282093.1">
    <property type="nucleotide sequence ID" value="NZ_JAVDWR010000050.1"/>
</dbReference>
<reference evidence="1 2" key="1">
    <citation type="submission" date="2023-07" db="EMBL/GenBank/DDBJ databases">
        <title>Sorghum-associated microbial communities from plants grown in Nebraska, USA.</title>
        <authorList>
            <person name="Schachtman D."/>
        </authorList>
    </citation>
    <scope>NUCLEOTIDE SEQUENCE [LARGE SCALE GENOMIC DNA]</scope>
    <source>
        <strain evidence="1 2">4138</strain>
    </source>
</reference>
<evidence type="ECO:0000313" key="2">
    <source>
        <dbReference type="Proteomes" id="UP001257909"/>
    </source>
</evidence>
<gene>
    <name evidence="1" type="ORF">J2W69_004168</name>
</gene>
<organism evidence="1 2">
    <name type="scientific">Rheinheimera soli</name>
    <dbReference type="NCBI Taxonomy" id="443616"/>
    <lineage>
        <taxon>Bacteria</taxon>
        <taxon>Pseudomonadati</taxon>
        <taxon>Pseudomonadota</taxon>
        <taxon>Gammaproteobacteria</taxon>
        <taxon>Chromatiales</taxon>
        <taxon>Chromatiaceae</taxon>
        <taxon>Rheinheimera</taxon>
    </lineage>
</organism>
<protein>
    <submittedName>
        <fullName evidence="1">Uncharacterized protein</fullName>
    </submittedName>
</protein>
<comment type="caution">
    <text evidence="1">The sequence shown here is derived from an EMBL/GenBank/DDBJ whole genome shotgun (WGS) entry which is preliminary data.</text>
</comment>
<evidence type="ECO:0000313" key="1">
    <source>
        <dbReference type="EMBL" id="MDR7123180.1"/>
    </source>
</evidence>
<dbReference type="EMBL" id="JAVDWR010000050">
    <property type="protein sequence ID" value="MDR7123180.1"/>
    <property type="molecule type" value="Genomic_DNA"/>
</dbReference>